<sequence length="488" mass="53847">MSSRFFSALQEGGGVEVGGYLLYPRRLLVGVSLLLLLSYEFGFQSSRWRKTLDTQRQAGEVAVSHRTAFSACDRRAHVANIGYFASSVCSFNATKLADWSVVRLYYATRRSDKVDGKLPCTFFGVGASAFNTTAEYDRSRYRAEMQDQLRVNTKANARHRREITDMAREYVTRLNDAADVENCNAVVYTWSGQQATVVEEELGRIASSSYAPNDLARRVTVRGTLGAFMEDSESAVKKLDAAVDEAAAPNVRTNEEKEQLMFAAQEKLELLRLGVNASYDSLEQDVRKQLQTVLSGPIDPGAYAASVVFKVSPSVSSIEMVAALGKATAAPVTRLVVWTEVRKSAAAAASSKLATKAVVEYFANVGYHVYVVGANTALERKSESSYATRLEALTFLRLDSGFFDDVYTSMSTEMQLTFAAIKRTDRFNAYVQRHLVTCSESVQVAYLGGEVTRCRCRLEELKVDRTSCDVVRAVAADDINLARVNLRG</sequence>
<proteinExistence type="predicted"/>
<dbReference type="EMBL" id="BNJQ01000020">
    <property type="protein sequence ID" value="GHP08468.1"/>
    <property type="molecule type" value="Genomic_DNA"/>
</dbReference>
<evidence type="ECO:0000313" key="1">
    <source>
        <dbReference type="EMBL" id="GHP08468.1"/>
    </source>
</evidence>
<reference evidence="1" key="1">
    <citation type="submission" date="2020-10" db="EMBL/GenBank/DDBJ databases">
        <title>Unveiling of a novel bifunctional photoreceptor, Dualchrome1, isolated from a cosmopolitan green alga.</title>
        <authorList>
            <person name="Suzuki S."/>
            <person name="Kawachi M."/>
        </authorList>
    </citation>
    <scope>NUCLEOTIDE SEQUENCE</scope>
    <source>
        <strain evidence="1">NIES 2893</strain>
    </source>
</reference>
<dbReference type="AlphaFoldDB" id="A0A830HNG3"/>
<dbReference type="Proteomes" id="UP000660262">
    <property type="component" value="Unassembled WGS sequence"/>
</dbReference>
<name>A0A830HNG3_9CHLO</name>
<gene>
    <name evidence="1" type="ORF">PPROV_000720600</name>
</gene>
<protein>
    <submittedName>
        <fullName evidence="1">Uncharacterized protein</fullName>
    </submittedName>
</protein>
<keyword evidence="2" id="KW-1185">Reference proteome</keyword>
<comment type="caution">
    <text evidence="1">The sequence shown here is derived from an EMBL/GenBank/DDBJ whole genome shotgun (WGS) entry which is preliminary data.</text>
</comment>
<accession>A0A830HNG3</accession>
<evidence type="ECO:0000313" key="2">
    <source>
        <dbReference type="Proteomes" id="UP000660262"/>
    </source>
</evidence>
<organism evidence="1 2">
    <name type="scientific">Pycnococcus provasolii</name>
    <dbReference type="NCBI Taxonomy" id="41880"/>
    <lineage>
        <taxon>Eukaryota</taxon>
        <taxon>Viridiplantae</taxon>
        <taxon>Chlorophyta</taxon>
        <taxon>Pseudoscourfieldiophyceae</taxon>
        <taxon>Pseudoscourfieldiales</taxon>
        <taxon>Pycnococcaceae</taxon>
        <taxon>Pycnococcus</taxon>
    </lineage>
</organism>